<feature type="region of interest" description="Disordered" evidence="1">
    <location>
        <begin position="1393"/>
        <end position="1412"/>
    </location>
</feature>
<evidence type="ECO:0000313" key="2">
    <source>
        <dbReference type="EMBL" id="KAL0476788.1"/>
    </source>
</evidence>
<dbReference type="Proteomes" id="UP001431209">
    <property type="component" value="Unassembled WGS sequence"/>
</dbReference>
<evidence type="ECO:0000256" key="1">
    <source>
        <dbReference type="SAM" id="MobiDB-lite"/>
    </source>
</evidence>
<feature type="region of interest" description="Disordered" evidence="1">
    <location>
        <begin position="1226"/>
        <end position="1245"/>
    </location>
</feature>
<reference evidence="2 3" key="1">
    <citation type="submission" date="2024-03" db="EMBL/GenBank/DDBJ databases">
        <title>The Acrasis kona genome and developmental transcriptomes reveal deep origins of eukaryotic multicellular pathways.</title>
        <authorList>
            <person name="Sheikh S."/>
            <person name="Fu C.-J."/>
            <person name="Brown M.W."/>
            <person name="Baldauf S.L."/>
        </authorList>
    </citation>
    <scope>NUCLEOTIDE SEQUENCE [LARGE SCALE GENOMIC DNA]</scope>
    <source>
        <strain evidence="2 3">ATCC MYA-3509</strain>
    </source>
</reference>
<name>A0AAW2YIJ3_9EUKA</name>
<feature type="compositionally biased region" description="Polar residues" evidence="1">
    <location>
        <begin position="20"/>
        <end position="51"/>
    </location>
</feature>
<comment type="caution">
    <text evidence="2">The sequence shown here is derived from an EMBL/GenBank/DDBJ whole genome shotgun (WGS) entry which is preliminary data.</text>
</comment>
<dbReference type="EMBL" id="JAOPGA020000093">
    <property type="protein sequence ID" value="KAL0476788.1"/>
    <property type="molecule type" value="Genomic_DNA"/>
</dbReference>
<feature type="region of interest" description="Disordered" evidence="1">
    <location>
        <begin position="1"/>
        <end position="62"/>
    </location>
</feature>
<gene>
    <name evidence="2" type="ORF">AKO1_010812</name>
</gene>
<feature type="region of interest" description="Disordered" evidence="1">
    <location>
        <begin position="557"/>
        <end position="576"/>
    </location>
</feature>
<feature type="region of interest" description="Disordered" evidence="1">
    <location>
        <begin position="1318"/>
        <end position="1378"/>
    </location>
</feature>
<feature type="compositionally biased region" description="Basic and acidic residues" evidence="1">
    <location>
        <begin position="10"/>
        <end position="19"/>
    </location>
</feature>
<proteinExistence type="predicted"/>
<organism evidence="2 3">
    <name type="scientific">Acrasis kona</name>
    <dbReference type="NCBI Taxonomy" id="1008807"/>
    <lineage>
        <taxon>Eukaryota</taxon>
        <taxon>Discoba</taxon>
        <taxon>Heterolobosea</taxon>
        <taxon>Tetramitia</taxon>
        <taxon>Eutetramitia</taxon>
        <taxon>Acrasidae</taxon>
        <taxon>Acrasis</taxon>
    </lineage>
</organism>
<sequence>MRKNKYLVDQGKKHIEKNSRAASPTEYNSPTHNAFSNIPSSPTTRRPQTSPLKYAMDSPKNGRKRMQLEGHLKKSKAMSPVAVQYSPPFQAAVTRKNSYKPNIELFEDEEMEEEIMQHPIVNIENPFSDTISPMIVATSATERYQAFDAPLPTSVHYENSFKEVPEISSRILSPSLHPVFQKTVSVPELPQTPQSARMKAFTVPKTPPPPVALPQSGSSSERKRSPTLSDTARYDEVGFSPLTTTFTTTQRSRLTKGEYILNIGDGGKDQRLTIVPDAEPQKYKTRYEPRSTILKQIFEDERVDIDLPLRNKIKQSDFEKIEKEAQFEIHQINNMNRKDLMPGLAKKIRHRLIAEKVKVKTDRLTQITNNLLRVDDVLQEYEANVEKRDPTEFLTNEEITDLIFKEQVNHEGVMKQSESRVRDLTMDHELRSQNRNELLNNLMSWIVSHNNDEDSFAWNINDANEEEAYYLMNPNHTANMFYEPLEGAQKTLTGMTEKLKNVFFTYRGLKQKLHHLKFPELKVDMNKINYPEMNGVTSALANLQTMMKDEGPNHKHSLLVPPENMSGVFMDSNSEERRRNIEDIQKKMTSMEQELDGTITHITSVSNGVLEELKTRVAEKDALINKMIKKEAEVMEEAKGHLDKCIEQELYIEEILSRLKRPDIRNAIDVRFVITGEETPEDDRAVTPILSKPKPVEQPITQEVFNCEIGVTNVEELEALPPVEISSSPTMTPLETLPSPKSSHHHVEAVNDTVMDSDTIEDITAEAQQNNYRQINEDVVLKDKLKVLSSSTTFKGANQRLLWSGTGIDFETECDINFNDLGKELPIDIETTTPMELRLRLRLEYLQRKVSEFENEKMRNQDFDANGLHKSIQKTRELTEMNARYLKKNQQQQELIMKLKSELFRLRSSHSQSHTNDEKITDENDAEDDLYAELKQYEEELDKETQQLEIIAAEEREDFFTNPKVTKPNPERSPKKLDAKKKKRASVAPTSYGHLKSKTEPGERITTSTNAPADEDAEKQSISKEKIKWMRQKSRMEGEVLELTTEIKRLVHIRNKLLKENEELTNPEEHINQQHEHRPAKPMIYEVRHKKLETNVINLLNGTTTQIESDEGFTPVAVSLYNKTNVEDGSAELMVEVDSVNEIDVLRYLVQIFVVEKEYILDQFFCLHKKVRKFCEHMSHYVSLKNFDQHTLHHYTDENFLNDWSRDNTSIDRTMRQRKLKVTSNLDPTITTNPEEQEQSNLNEDQKEIHKHIPGVGNQPTKKHYSSRELIREQITYAIDDHEIEHQVRRNAPRIAKSVTGLMIKLYTQFKSFRHKKNHLNPVAPMPRMAPRNSAPSGLSGSPQKLPNTTSRPARSGQSTTKTTGFEGMLKRQEQAKQRWEYKRQLLLQERNKGLNFVSEQEEISENQNSNR</sequence>
<feature type="region of interest" description="Disordered" evidence="1">
    <location>
        <begin position="200"/>
        <end position="233"/>
    </location>
</feature>
<keyword evidence="3" id="KW-1185">Reference proteome</keyword>
<feature type="compositionally biased region" description="Basic and acidic residues" evidence="1">
    <location>
        <begin position="1369"/>
        <end position="1378"/>
    </location>
</feature>
<feature type="region of interest" description="Disordered" evidence="1">
    <location>
        <begin position="953"/>
        <end position="1022"/>
    </location>
</feature>
<feature type="region of interest" description="Disordered" evidence="1">
    <location>
        <begin position="725"/>
        <end position="744"/>
    </location>
</feature>
<feature type="compositionally biased region" description="Polar residues" evidence="1">
    <location>
        <begin position="1334"/>
        <end position="1364"/>
    </location>
</feature>
<accession>A0AAW2YIJ3</accession>
<evidence type="ECO:0000313" key="3">
    <source>
        <dbReference type="Proteomes" id="UP001431209"/>
    </source>
</evidence>
<feature type="compositionally biased region" description="Polar residues" evidence="1">
    <location>
        <begin position="1226"/>
        <end position="1243"/>
    </location>
</feature>
<protein>
    <submittedName>
        <fullName evidence="2">Uncharacterized protein</fullName>
    </submittedName>
</protein>